<feature type="compositionally biased region" description="Gly residues" evidence="8">
    <location>
        <begin position="487"/>
        <end position="498"/>
    </location>
</feature>
<feature type="region of interest" description="Disordered" evidence="8">
    <location>
        <begin position="473"/>
        <end position="530"/>
    </location>
</feature>
<feature type="region of interest" description="Disordered" evidence="8">
    <location>
        <begin position="917"/>
        <end position="950"/>
    </location>
</feature>
<sequence length="1156" mass="126611">MAGKKASDRNAQPNNQLPARPPQTARSVPPPAAGDHAALSSSVPSTPHQHARKFSFGSREPSPGATQNHSPRSAYSETNSTLPSLRPLPPRGVGCRFEVAPAHGRRRMNYSIGDEKLERIDLDKIKSKLSDDDERKLTTDMRDLFGRLLPTKPVGENRHKLVQKLEKLFNDEWPGHDIRVHLFGSSGNLLCSDDSDVDICITTEWTELEGVCMIAELLARHGMEKVVCVSQAKVPIVKIWDPELKLACDMNVNNTVALENTRMVRTYVEIDERVRPLAMIIKYWTRKRIVNDAAFGGTLSSYTWICMIIAFLQLRDPPVLPALHQMERERLTDKQGRISEFADDVEKLRGFGDKNQDSLGALLFQFFRFYAHEFDYDKYALSVRLGKLITKSEKKWHLAQNNRLCVEEPFNTARNLGNTADDYSFRGLHLELRRAFDLIAEGKLEECCEQYEFPEEEPRPFFQKPAAAPRPILVRSSSQHNSTSTRGGRGGYRGGGGRQFHRNGGNNSRRASSVASYESNASFAQAGAQPPMTPHEAHILWYQAQQPHLAMHQEIFGNTLNALQAQENTLRFHLFTQQQAMQTQQALAVAQRMQNGGSTQPTDRSRTNSFDNPPLTAPIRADVPYIYPYQPTSYPQGFTTYPSSPSTSTSATATEFRRSQHRSTVTSESGLSTGSGSLRSQSQPASRTPQLTPGGQATTGYLTGSQLPTSMPVFPLRQLNGAPPIPSFMMDERSVPEYANDPTKPLSNSPPEDDGPRYVGFYVNEGPGPSPMPNTISSIHSLNGVGNGAASFAEAGQSSQGRRRLSTDQHPQTILDRRIRRESRSPSPLGHARAFSAGMNSAPLASSPFPQTTSKLGPSRPLVVNGTALPVKSAPTTAVPSRQPSGMGSMAPDETSFDNPLRINQQHGLGMTWPEQSQQVLNEPSPPAERPAGVHGATSGPVPSPAAQQPLLDSPSFNQWMARSSTLNINATPYTYASGDILSGPQWTPQNGRPRVISRQQQSGIAPLDLATGDFMLNQEHLSPVYEHRTPSPTYMRKYEPPHARSEKGAVAGGSKLASAGGNPPGSLPPKPPAPRSHASKTPPLKEASTSSPTNTWANGLARENGHGPGQRKEGDHGWQKQKSKKKAGVADLKTAAASFTQVEELPKDDADRKGG</sequence>
<organism evidence="12 13">
    <name type="scientific">Coniochaeta hoffmannii</name>
    <dbReference type="NCBI Taxonomy" id="91930"/>
    <lineage>
        <taxon>Eukaryota</taxon>
        <taxon>Fungi</taxon>
        <taxon>Dikarya</taxon>
        <taxon>Ascomycota</taxon>
        <taxon>Pezizomycotina</taxon>
        <taxon>Sordariomycetes</taxon>
        <taxon>Sordariomycetidae</taxon>
        <taxon>Coniochaetales</taxon>
        <taxon>Coniochaetaceae</taxon>
        <taxon>Coniochaeta</taxon>
    </lineage>
</organism>
<feature type="region of interest" description="Disordered" evidence="8">
    <location>
        <begin position="1023"/>
        <end position="1156"/>
    </location>
</feature>
<evidence type="ECO:0000256" key="2">
    <source>
        <dbReference type="ARBA" id="ARBA00001946"/>
    </source>
</evidence>
<dbReference type="PANTHER" id="PTHR12271:SF113">
    <property type="entry name" value="POLY(A) RNA POLYMERASE CID11"/>
    <property type="match status" value="1"/>
</dbReference>
<evidence type="ECO:0000256" key="1">
    <source>
        <dbReference type="ARBA" id="ARBA00001936"/>
    </source>
</evidence>
<evidence type="ECO:0000256" key="3">
    <source>
        <dbReference type="ARBA" id="ARBA00008593"/>
    </source>
</evidence>
<dbReference type="Gene3D" id="3.30.460.10">
    <property type="entry name" value="Beta Polymerase, domain 2"/>
    <property type="match status" value="1"/>
</dbReference>
<dbReference type="CDD" id="cd05402">
    <property type="entry name" value="NT_PAP_TUTase"/>
    <property type="match status" value="1"/>
</dbReference>
<accession>A0AA38VE22</accession>
<feature type="region of interest" description="Disordered" evidence="8">
    <location>
        <begin position="589"/>
        <end position="617"/>
    </location>
</feature>
<dbReference type="SUPFAM" id="SSF81301">
    <property type="entry name" value="Nucleotidyltransferase"/>
    <property type="match status" value="1"/>
</dbReference>
<feature type="region of interest" description="Disordered" evidence="8">
    <location>
        <begin position="735"/>
        <end position="755"/>
    </location>
</feature>
<comment type="cofactor">
    <cofactor evidence="1">
        <name>Mn(2+)</name>
        <dbReference type="ChEBI" id="CHEBI:29035"/>
    </cofactor>
</comment>
<dbReference type="GO" id="GO:1990817">
    <property type="term" value="F:poly(A) RNA polymerase activity"/>
    <property type="evidence" value="ECO:0007669"/>
    <property type="project" value="UniProtKB-EC"/>
</dbReference>
<comment type="similarity">
    <text evidence="3">Belongs to the DNA polymerase type-B-like family.</text>
</comment>
<dbReference type="EMBL" id="JANBVN010000200">
    <property type="protein sequence ID" value="KAJ9133508.1"/>
    <property type="molecule type" value="Genomic_DNA"/>
</dbReference>
<dbReference type="GO" id="GO:0031123">
    <property type="term" value="P:RNA 3'-end processing"/>
    <property type="evidence" value="ECO:0007669"/>
    <property type="project" value="TreeGrafter"/>
</dbReference>
<keyword evidence="9" id="KW-1133">Transmembrane helix</keyword>
<dbReference type="PANTHER" id="PTHR12271">
    <property type="entry name" value="POLY A POLYMERASE CID PAP -RELATED"/>
    <property type="match status" value="1"/>
</dbReference>
<feature type="region of interest" description="Disordered" evidence="8">
    <location>
        <begin position="873"/>
        <end position="892"/>
    </location>
</feature>
<feature type="transmembrane region" description="Helical" evidence="9">
    <location>
        <begin position="289"/>
        <end position="312"/>
    </location>
</feature>
<feature type="compositionally biased region" description="Polar residues" evidence="8">
    <location>
        <begin position="64"/>
        <end position="81"/>
    </location>
</feature>
<dbReference type="Pfam" id="PF22600">
    <property type="entry name" value="MTPAP-like_central"/>
    <property type="match status" value="1"/>
</dbReference>
<evidence type="ECO:0000259" key="10">
    <source>
        <dbReference type="Pfam" id="PF03828"/>
    </source>
</evidence>
<dbReference type="GO" id="GO:0010605">
    <property type="term" value="P:negative regulation of macromolecule metabolic process"/>
    <property type="evidence" value="ECO:0007669"/>
    <property type="project" value="UniProtKB-ARBA"/>
</dbReference>
<feature type="region of interest" description="Disordered" evidence="8">
    <location>
        <begin position="790"/>
        <end position="810"/>
    </location>
</feature>
<dbReference type="AlphaFoldDB" id="A0AA38VE22"/>
<feature type="region of interest" description="Disordered" evidence="8">
    <location>
        <begin position="1"/>
        <end position="92"/>
    </location>
</feature>
<keyword evidence="13" id="KW-1185">Reference proteome</keyword>
<feature type="domain" description="PAP-associated" evidence="10">
    <location>
        <begin position="358"/>
        <end position="412"/>
    </location>
</feature>
<keyword evidence="9" id="KW-0812">Transmembrane</keyword>
<dbReference type="GO" id="GO:0046872">
    <property type="term" value="F:metal ion binding"/>
    <property type="evidence" value="ECO:0007669"/>
    <property type="project" value="UniProtKB-KW"/>
</dbReference>
<comment type="cofactor">
    <cofactor evidence="2">
        <name>Mg(2+)</name>
        <dbReference type="ChEBI" id="CHEBI:18420"/>
    </cofactor>
</comment>
<evidence type="ECO:0000256" key="9">
    <source>
        <dbReference type="SAM" id="Phobius"/>
    </source>
</evidence>
<feature type="compositionally biased region" description="Polar residues" evidence="8">
    <location>
        <begin position="508"/>
        <end position="523"/>
    </location>
</feature>
<keyword evidence="7" id="KW-0460">Magnesium</keyword>
<feature type="compositionally biased region" description="Polar residues" evidence="8">
    <location>
        <begin position="592"/>
        <end position="611"/>
    </location>
</feature>
<dbReference type="Gene3D" id="1.10.1410.10">
    <property type="match status" value="1"/>
</dbReference>
<dbReference type="SUPFAM" id="SSF81631">
    <property type="entry name" value="PAP/OAS1 substrate-binding domain"/>
    <property type="match status" value="1"/>
</dbReference>
<feature type="compositionally biased region" description="Polar residues" evidence="8">
    <location>
        <begin position="39"/>
        <end position="48"/>
    </location>
</feature>
<evidence type="ECO:0000256" key="5">
    <source>
        <dbReference type="ARBA" id="ARBA00022679"/>
    </source>
</evidence>
<feature type="compositionally biased region" description="Low complexity" evidence="8">
    <location>
        <begin position="639"/>
        <end position="654"/>
    </location>
</feature>
<feature type="domain" description="Poly(A) RNA polymerase mitochondrial-like central palm" evidence="11">
    <location>
        <begin position="137"/>
        <end position="268"/>
    </location>
</feature>
<feature type="compositionally biased region" description="Pro residues" evidence="8">
    <location>
        <begin position="1066"/>
        <end position="1075"/>
    </location>
</feature>
<dbReference type="Pfam" id="PF03828">
    <property type="entry name" value="PAP_assoc"/>
    <property type="match status" value="1"/>
</dbReference>
<evidence type="ECO:0000259" key="11">
    <source>
        <dbReference type="Pfam" id="PF22600"/>
    </source>
</evidence>
<evidence type="ECO:0000256" key="7">
    <source>
        <dbReference type="ARBA" id="ARBA00022842"/>
    </source>
</evidence>
<feature type="region of interest" description="Disordered" evidence="8">
    <location>
        <begin position="637"/>
        <end position="706"/>
    </location>
</feature>
<dbReference type="InterPro" id="IPR002058">
    <property type="entry name" value="PAP_assoc"/>
</dbReference>
<dbReference type="InterPro" id="IPR043519">
    <property type="entry name" value="NT_sf"/>
</dbReference>
<feature type="compositionally biased region" description="Polar residues" evidence="8">
    <location>
        <begin position="1088"/>
        <end position="1098"/>
    </location>
</feature>
<feature type="compositionally biased region" description="Polar residues" evidence="8">
    <location>
        <begin position="475"/>
        <end position="485"/>
    </location>
</feature>
<keyword evidence="9" id="KW-0472">Membrane</keyword>
<evidence type="ECO:0000313" key="13">
    <source>
        <dbReference type="Proteomes" id="UP001174691"/>
    </source>
</evidence>
<proteinExistence type="inferred from homology"/>
<name>A0AA38VE22_9PEZI</name>
<gene>
    <name evidence="12" type="ORF">NKR19_g9029</name>
</gene>
<evidence type="ECO:0000256" key="6">
    <source>
        <dbReference type="ARBA" id="ARBA00022723"/>
    </source>
</evidence>
<evidence type="ECO:0000313" key="12">
    <source>
        <dbReference type="EMBL" id="KAJ9133508.1"/>
    </source>
</evidence>
<protein>
    <recommendedName>
        <fullName evidence="4">polynucleotide adenylyltransferase</fullName>
        <ecNumber evidence="4">2.7.7.19</ecNumber>
    </recommendedName>
</protein>
<feature type="region of interest" description="Disordered" evidence="8">
    <location>
        <begin position="839"/>
        <end position="860"/>
    </location>
</feature>
<feature type="compositionally biased region" description="Polar residues" evidence="8">
    <location>
        <begin position="683"/>
        <end position="706"/>
    </location>
</feature>
<feature type="compositionally biased region" description="Basic and acidic residues" evidence="8">
    <location>
        <begin position="1037"/>
        <end position="1048"/>
    </location>
</feature>
<keyword evidence="6" id="KW-0479">Metal-binding</keyword>
<dbReference type="Proteomes" id="UP001174691">
    <property type="component" value="Unassembled WGS sequence"/>
</dbReference>
<feature type="compositionally biased region" description="Low complexity" evidence="8">
    <location>
        <begin position="663"/>
        <end position="682"/>
    </location>
</feature>
<evidence type="ECO:0000256" key="8">
    <source>
        <dbReference type="SAM" id="MobiDB-lite"/>
    </source>
</evidence>
<keyword evidence="5" id="KW-0808">Transferase</keyword>
<feature type="compositionally biased region" description="Basic and acidic residues" evidence="8">
    <location>
        <begin position="1145"/>
        <end position="1156"/>
    </location>
</feature>
<dbReference type="InterPro" id="IPR054708">
    <property type="entry name" value="MTPAP-like_central"/>
</dbReference>
<evidence type="ECO:0000256" key="4">
    <source>
        <dbReference type="ARBA" id="ARBA00012388"/>
    </source>
</evidence>
<comment type="caution">
    <text evidence="12">The sequence shown here is derived from an EMBL/GenBank/DDBJ whole genome shotgun (WGS) entry which is preliminary data.</text>
</comment>
<dbReference type="EC" id="2.7.7.19" evidence="4"/>
<feature type="compositionally biased region" description="Polar residues" evidence="8">
    <location>
        <begin position="874"/>
        <end position="886"/>
    </location>
</feature>
<reference evidence="12" key="1">
    <citation type="submission" date="2022-07" db="EMBL/GenBank/DDBJ databases">
        <title>Fungi with potential for degradation of polypropylene.</title>
        <authorList>
            <person name="Gostincar C."/>
        </authorList>
    </citation>
    <scope>NUCLEOTIDE SEQUENCE</scope>
    <source>
        <strain evidence="12">EXF-13287</strain>
    </source>
</reference>